<sequence>MMGADGDDKETNADFQLLLSFIIGIMLRKQI</sequence>
<evidence type="ECO:0000313" key="1">
    <source>
        <dbReference type="EMBL" id="JAH04815.1"/>
    </source>
</evidence>
<dbReference type="AlphaFoldDB" id="A0A0E9PL68"/>
<proteinExistence type="predicted"/>
<protein>
    <submittedName>
        <fullName evidence="1">Uncharacterized protein</fullName>
    </submittedName>
</protein>
<reference evidence="1" key="2">
    <citation type="journal article" date="2015" name="Fish Shellfish Immunol.">
        <title>Early steps in the European eel (Anguilla anguilla)-Vibrio vulnificus interaction in the gills: Role of the RtxA13 toxin.</title>
        <authorList>
            <person name="Callol A."/>
            <person name="Pajuelo D."/>
            <person name="Ebbesson L."/>
            <person name="Teles M."/>
            <person name="MacKenzie S."/>
            <person name="Amaro C."/>
        </authorList>
    </citation>
    <scope>NUCLEOTIDE SEQUENCE</scope>
</reference>
<accession>A0A0E9PL68</accession>
<name>A0A0E9PL68_ANGAN</name>
<organism evidence="1">
    <name type="scientific">Anguilla anguilla</name>
    <name type="common">European freshwater eel</name>
    <name type="synonym">Muraena anguilla</name>
    <dbReference type="NCBI Taxonomy" id="7936"/>
    <lineage>
        <taxon>Eukaryota</taxon>
        <taxon>Metazoa</taxon>
        <taxon>Chordata</taxon>
        <taxon>Craniata</taxon>
        <taxon>Vertebrata</taxon>
        <taxon>Euteleostomi</taxon>
        <taxon>Actinopterygii</taxon>
        <taxon>Neopterygii</taxon>
        <taxon>Teleostei</taxon>
        <taxon>Anguilliformes</taxon>
        <taxon>Anguillidae</taxon>
        <taxon>Anguilla</taxon>
    </lineage>
</organism>
<reference evidence="1" key="1">
    <citation type="submission" date="2014-11" db="EMBL/GenBank/DDBJ databases">
        <authorList>
            <person name="Amaro Gonzalez C."/>
        </authorList>
    </citation>
    <scope>NUCLEOTIDE SEQUENCE</scope>
</reference>
<dbReference type="EMBL" id="GBXM01103762">
    <property type="protein sequence ID" value="JAH04815.1"/>
    <property type="molecule type" value="Transcribed_RNA"/>
</dbReference>